<evidence type="ECO:0000313" key="2">
    <source>
        <dbReference type="EMBL" id="KDO29879.1"/>
    </source>
</evidence>
<gene>
    <name evidence="2" type="ORF">SPRG_04946</name>
</gene>
<organism evidence="2 3">
    <name type="scientific">Saprolegnia parasitica (strain CBS 223.65)</name>
    <dbReference type="NCBI Taxonomy" id="695850"/>
    <lineage>
        <taxon>Eukaryota</taxon>
        <taxon>Sar</taxon>
        <taxon>Stramenopiles</taxon>
        <taxon>Oomycota</taxon>
        <taxon>Saprolegniomycetes</taxon>
        <taxon>Saprolegniales</taxon>
        <taxon>Saprolegniaceae</taxon>
        <taxon>Saprolegnia</taxon>
    </lineage>
</organism>
<dbReference type="OMA" id="AFAWLHP"/>
<evidence type="ECO:0000256" key="1">
    <source>
        <dbReference type="SAM" id="MobiDB-lite"/>
    </source>
</evidence>
<accession>A0A067CGJ8</accession>
<dbReference type="RefSeq" id="XP_012199474.1">
    <property type="nucleotide sequence ID" value="XM_012344084.1"/>
</dbReference>
<sequence>MDGLVRELTKQNIALQLALAKASSTAAPEPVVLGPAFAWLHPIKARLSAAEKAKKALRRVLAKAVRRRQLRVAMAFGLWVARSVMQPLLFSPSQQSFVPLQARRPESKIPVPHSARRKTAAPQPSTTAAEKTPSELVMTLSKQLDTQRVPVTALRRQKTRLEADATAQTSAIASLEASQVSLQRQMARLIKEVQSLRRPAVSRRDPPALPPLSSAAQQDELMEPLDLDGRSVQQ</sequence>
<dbReference type="AlphaFoldDB" id="A0A067CGJ8"/>
<dbReference type="OrthoDB" id="79673at2759"/>
<name>A0A067CGJ8_SAPPC</name>
<proteinExistence type="predicted"/>
<dbReference type="KEGG" id="spar:SPRG_04946"/>
<evidence type="ECO:0000313" key="3">
    <source>
        <dbReference type="Proteomes" id="UP000030745"/>
    </source>
</evidence>
<feature type="region of interest" description="Disordered" evidence="1">
    <location>
        <begin position="105"/>
        <end position="134"/>
    </location>
</feature>
<reference evidence="2 3" key="1">
    <citation type="journal article" date="2013" name="PLoS Genet.">
        <title>Distinctive expansion of potential virulence genes in the genome of the oomycete fish pathogen Saprolegnia parasitica.</title>
        <authorList>
            <person name="Jiang R.H."/>
            <person name="de Bruijn I."/>
            <person name="Haas B.J."/>
            <person name="Belmonte R."/>
            <person name="Lobach L."/>
            <person name="Christie J."/>
            <person name="van den Ackerveken G."/>
            <person name="Bottin A."/>
            <person name="Bulone V."/>
            <person name="Diaz-Moreno S.M."/>
            <person name="Dumas B."/>
            <person name="Fan L."/>
            <person name="Gaulin E."/>
            <person name="Govers F."/>
            <person name="Grenville-Briggs L.J."/>
            <person name="Horner N.R."/>
            <person name="Levin J.Z."/>
            <person name="Mammella M."/>
            <person name="Meijer H.J."/>
            <person name="Morris P."/>
            <person name="Nusbaum C."/>
            <person name="Oome S."/>
            <person name="Phillips A.J."/>
            <person name="van Rooyen D."/>
            <person name="Rzeszutek E."/>
            <person name="Saraiva M."/>
            <person name="Secombes C.J."/>
            <person name="Seidl M.F."/>
            <person name="Snel B."/>
            <person name="Stassen J.H."/>
            <person name="Sykes S."/>
            <person name="Tripathy S."/>
            <person name="van den Berg H."/>
            <person name="Vega-Arreguin J.C."/>
            <person name="Wawra S."/>
            <person name="Young S.K."/>
            <person name="Zeng Q."/>
            <person name="Dieguez-Uribeondo J."/>
            <person name="Russ C."/>
            <person name="Tyler B.M."/>
            <person name="van West P."/>
        </authorList>
    </citation>
    <scope>NUCLEOTIDE SEQUENCE [LARGE SCALE GENOMIC DNA]</scope>
    <source>
        <strain evidence="2 3">CBS 223.65</strain>
    </source>
</reference>
<feature type="region of interest" description="Disordered" evidence="1">
    <location>
        <begin position="193"/>
        <end position="234"/>
    </location>
</feature>
<dbReference type="VEuPathDB" id="FungiDB:SPRG_04946"/>
<dbReference type="Proteomes" id="UP000030745">
    <property type="component" value="Unassembled WGS sequence"/>
</dbReference>
<dbReference type="GeneID" id="24127361"/>
<dbReference type="EMBL" id="KK583204">
    <property type="protein sequence ID" value="KDO29879.1"/>
    <property type="molecule type" value="Genomic_DNA"/>
</dbReference>
<protein>
    <submittedName>
        <fullName evidence="2">Uncharacterized protein</fullName>
    </submittedName>
</protein>
<keyword evidence="3" id="KW-1185">Reference proteome</keyword>